<name>A0A182NNP7_9DIPT</name>
<dbReference type="EnsemblMetazoa" id="ADIR009282-RA">
    <property type="protein sequence ID" value="ADIR009282-PA"/>
    <property type="gene ID" value="ADIR009282"/>
</dbReference>
<evidence type="ECO:0000313" key="4">
    <source>
        <dbReference type="Proteomes" id="UP000075884"/>
    </source>
</evidence>
<dbReference type="GO" id="GO:0042302">
    <property type="term" value="F:structural constituent of cuticle"/>
    <property type="evidence" value="ECO:0007669"/>
    <property type="project" value="UniProtKB-UniRule"/>
</dbReference>
<evidence type="ECO:0000256" key="2">
    <source>
        <dbReference type="PROSITE-ProRule" id="PRU00497"/>
    </source>
</evidence>
<keyword evidence="4" id="KW-1185">Reference proteome</keyword>
<dbReference type="VEuPathDB" id="VectorBase:ADIR009282"/>
<organism evidence="3 4">
    <name type="scientific">Anopheles dirus</name>
    <dbReference type="NCBI Taxonomy" id="7168"/>
    <lineage>
        <taxon>Eukaryota</taxon>
        <taxon>Metazoa</taxon>
        <taxon>Ecdysozoa</taxon>
        <taxon>Arthropoda</taxon>
        <taxon>Hexapoda</taxon>
        <taxon>Insecta</taxon>
        <taxon>Pterygota</taxon>
        <taxon>Neoptera</taxon>
        <taxon>Endopterygota</taxon>
        <taxon>Diptera</taxon>
        <taxon>Nematocera</taxon>
        <taxon>Culicoidea</taxon>
        <taxon>Culicidae</taxon>
        <taxon>Anophelinae</taxon>
        <taxon>Anopheles</taxon>
    </lineage>
</organism>
<dbReference type="Proteomes" id="UP000075884">
    <property type="component" value="Unassembled WGS sequence"/>
</dbReference>
<dbReference type="STRING" id="7168.A0A182NNP7"/>
<dbReference type="InterPro" id="IPR000618">
    <property type="entry name" value="Insect_cuticle"/>
</dbReference>
<evidence type="ECO:0000313" key="3">
    <source>
        <dbReference type="EnsemblMetazoa" id="ADIR009282-PA"/>
    </source>
</evidence>
<proteinExistence type="predicted"/>
<dbReference type="GO" id="GO:0005615">
    <property type="term" value="C:extracellular space"/>
    <property type="evidence" value="ECO:0007669"/>
    <property type="project" value="TreeGrafter"/>
</dbReference>
<dbReference type="GO" id="GO:0031012">
    <property type="term" value="C:extracellular matrix"/>
    <property type="evidence" value="ECO:0007669"/>
    <property type="project" value="TreeGrafter"/>
</dbReference>
<protein>
    <submittedName>
        <fullName evidence="3">Uncharacterized protein</fullName>
    </submittedName>
</protein>
<sequence>MRAEVSSVEYYFAALFLFAVTQQTISLATNTWRREEARIDGPRYTYDYFINNRATNDVKMHEEQRVGNAVVGKYSLLDPDGCWRTVVYKVDGKSGFEAQVHRVPRPDWKEEKATSVPARDNKESIFGFVGLIAAVGAQNHYSAHNDVQHDVVHYHHDEEHHGPAHYEYHYDVHDDHTGDVHGHHEARKDDSTHGEYYLIDADGHKRTVKYHVEGKSGFIAEVHREPIIVIVALVAAVSAQSHYGHEQHHQPQHYHHEEDHHGPAHYEFHYDVHDDHTGDVHGQKEARKDDSTQGEYYLIDADGHKRTVTYHVEGKSGFIAQVHREPIKGYQAPQPQHHYQPQATMVTNNITSLSTTITKRIITDRPTTNSTTMSMMITPVMFTDRRKLARTTPPRANTT</sequence>
<dbReference type="InterPro" id="IPR051217">
    <property type="entry name" value="Insect_Cuticle_Struc_Prot"/>
</dbReference>
<dbReference type="Pfam" id="PF00379">
    <property type="entry name" value="Chitin_bind_4"/>
    <property type="match status" value="3"/>
</dbReference>
<dbReference type="PANTHER" id="PTHR12236:SF46">
    <property type="entry name" value="CUTICULAR PROTEIN 30B-RELATED"/>
    <property type="match status" value="1"/>
</dbReference>
<dbReference type="AlphaFoldDB" id="A0A182NNP7"/>
<accession>A0A182NNP7</accession>
<reference evidence="4" key="1">
    <citation type="submission" date="2013-03" db="EMBL/GenBank/DDBJ databases">
        <title>The Genome Sequence of Anopheles dirus WRAIR2.</title>
        <authorList>
            <consortium name="The Broad Institute Genomics Platform"/>
            <person name="Neafsey D.E."/>
            <person name="Walton C."/>
            <person name="Walker B."/>
            <person name="Young S.K."/>
            <person name="Zeng Q."/>
            <person name="Gargeya S."/>
            <person name="Fitzgerald M."/>
            <person name="Haas B."/>
            <person name="Abouelleil A."/>
            <person name="Allen A.W."/>
            <person name="Alvarado L."/>
            <person name="Arachchi H.M."/>
            <person name="Berlin A.M."/>
            <person name="Chapman S.B."/>
            <person name="Gainer-Dewar J."/>
            <person name="Goldberg J."/>
            <person name="Griggs A."/>
            <person name="Gujja S."/>
            <person name="Hansen M."/>
            <person name="Howarth C."/>
            <person name="Imamovic A."/>
            <person name="Ireland A."/>
            <person name="Larimer J."/>
            <person name="McCowan C."/>
            <person name="Murphy C."/>
            <person name="Pearson M."/>
            <person name="Poon T.W."/>
            <person name="Priest M."/>
            <person name="Roberts A."/>
            <person name="Saif S."/>
            <person name="Shea T."/>
            <person name="Sisk P."/>
            <person name="Sykes S."/>
            <person name="Wortman J."/>
            <person name="Nusbaum C."/>
            <person name="Birren B."/>
        </authorList>
    </citation>
    <scope>NUCLEOTIDE SEQUENCE [LARGE SCALE GENOMIC DNA]</scope>
    <source>
        <strain evidence="4">WRAIR2</strain>
    </source>
</reference>
<dbReference type="PROSITE" id="PS51155">
    <property type="entry name" value="CHIT_BIND_RR_2"/>
    <property type="match status" value="3"/>
</dbReference>
<dbReference type="PANTHER" id="PTHR12236">
    <property type="entry name" value="STRUCTURAL CONTITUENT OF CUTICLE"/>
    <property type="match status" value="1"/>
</dbReference>
<evidence type="ECO:0000256" key="1">
    <source>
        <dbReference type="ARBA" id="ARBA00022460"/>
    </source>
</evidence>
<reference evidence="3" key="2">
    <citation type="submission" date="2020-05" db="UniProtKB">
        <authorList>
            <consortium name="EnsemblMetazoa"/>
        </authorList>
    </citation>
    <scope>IDENTIFICATION</scope>
    <source>
        <strain evidence="3">WRAIR2</strain>
    </source>
</reference>
<keyword evidence="1 2" id="KW-0193">Cuticle</keyword>